<dbReference type="AlphaFoldDB" id="A0A1G4BHC2"/>
<dbReference type="OrthoDB" id="4839879at2759"/>
<gene>
    <name evidence="1" type="ORF">CORC01_03873</name>
</gene>
<evidence type="ECO:0000313" key="2">
    <source>
        <dbReference type="Proteomes" id="UP000176998"/>
    </source>
</evidence>
<keyword evidence="2" id="KW-1185">Reference proteome</keyword>
<proteinExistence type="predicted"/>
<dbReference type="Proteomes" id="UP000176998">
    <property type="component" value="Unassembled WGS sequence"/>
</dbReference>
<dbReference type="RefSeq" id="XP_022477941.1">
    <property type="nucleotide sequence ID" value="XM_022615522.1"/>
</dbReference>
<accession>A0A1G4BHC2</accession>
<dbReference type="GeneID" id="34557032"/>
<name>A0A1G4BHC2_9PEZI</name>
<dbReference type="STRING" id="1209926.A0A1G4BHC2"/>
<comment type="caution">
    <text evidence="1">The sequence shown here is derived from an EMBL/GenBank/DDBJ whole genome shotgun (WGS) entry which is preliminary data.</text>
</comment>
<organism evidence="1 2">
    <name type="scientific">Colletotrichum orchidophilum</name>
    <dbReference type="NCBI Taxonomy" id="1209926"/>
    <lineage>
        <taxon>Eukaryota</taxon>
        <taxon>Fungi</taxon>
        <taxon>Dikarya</taxon>
        <taxon>Ascomycota</taxon>
        <taxon>Pezizomycotina</taxon>
        <taxon>Sordariomycetes</taxon>
        <taxon>Hypocreomycetidae</taxon>
        <taxon>Glomerellales</taxon>
        <taxon>Glomerellaceae</taxon>
        <taxon>Colletotrichum</taxon>
    </lineage>
</organism>
<reference evidence="1 2" key="1">
    <citation type="submission" date="2016-09" db="EMBL/GenBank/DDBJ databases">
        <authorList>
            <person name="Capua I."/>
            <person name="De Benedictis P."/>
            <person name="Joannis T."/>
            <person name="Lombin L.H."/>
            <person name="Cattoli G."/>
        </authorList>
    </citation>
    <scope>NUCLEOTIDE SEQUENCE [LARGE SCALE GENOMIC DNA]</scope>
    <source>
        <strain evidence="1 2">IMI 309357</strain>
    </source>
</reference>
<sequence length="107" mass="11858">MRSRCLTGNVSSIGPDELVSLIEILDVLIERARDAANSRDYITLCIRDAVLHLLTDTGTSPQRLLELCRAITLSLATEPTTQGEQRQALPLEQTAMCPLRLGRLERV</sequence>
<dbReference type="EMBL" id="MJBS01000024">
    <property type="protein sequence ID" value="OHF00799.1"/>
    <property type="molecule type" value="Genomic_DNA"/>
</dbReference>
<protein>
    <submittedName>
        <fullName evidence="1">Uncharacterized protein</fullName>
    </submittedName>
</protein>
<evidence type="ECO:0000313" key="1">
    <source>
        <dbReference type="EMBL" id="OHF00799.1"/>
    </source>
</evidence>